<name>A0A813KPX3_POLGL</name>
<dbReference type="SUPFAM" id="SSF54001">
    <property type="entry name" value="Cysteine proteinases"/>
    <property type="match status" value="1"/>
</dbReference>
<keyword evidence="3" id="KW-1015">Disulfide bond</keyword>
<feature type="compositionally biased region" description="Polar residues" evidence="4">
    <location>
        <begin position="83"/>
        <end position="95"/>
    </location>
</feature>
<sequence>MRRHLPTILLSSLLAATPGCSQSTATSASKVATDLSFEEYLLHFGKTYEGAEFTERKALYEKHVAEIIQHNLQPHKLWKKSVNKFTDGSRPSSSRHLPRQNPAASENVSGVAEDAVPETVDWRTSKPPILHEAIDQGACGDCWAIGPTKAVESQLALATGELLMLSTQSVSDCSSVADNPRHDCNLGGYAGDALRFAKSHGIALAEVYPRLGAGAACNLLVQPAVGVTGFGKPAANSAMAMMAALATVGPVSIGVASLSWDFYDSGIFDGCDKAGAALDHEVLLVGYGAALGTDGVSVKYWVVQNSWGANWGEAGFIRLRRYEQEPCGRGSCGECGLLADGTYPTGAFRHPVRRLQPAEDVGSILV</sequence>
<feature type="signal peptide" evidence="5">
    <location>
        <begin position="1"/>
        <end position="21"/>
    </location>
</feature>
<keyword evidence="2" id="KW-0865">Zymogen</keyword>
<feature type="domain" description="Cathepsin propeptide inhibitor" evidence="7">
    <location>
        <begin position="37"/>
        <end position="87"/>
    </location>
</feature>
<evidence type="ECO:0000256" key="1">
    <source>
        <dbReference type="ARBA" id="ARBA00008455"/>
    </source>
</evidence>
<dbReference type="InterPro" id="IPR025661">
    <property type="entry name" value="Pept_asp_AS"/>
</dbReference>
<dbReference type="InterPro" id="IPR013201">
    <property type="entry name" value="Prot_inhib_I29"/>
</dbReference>
<comment type="caution">
    <text evidence="8">The sequence shown here is derived from an EMBL/GenBank/DDBJ whole genome shotgun (WGS) entry which is preliminary data.</text>
</comment>
<evidence type="ECO:0000313" key="8">
    <source>
        <dbReference type="EMBL" id="CAE8710324.1"/>
    </source>
</evidence>
<dbReference type="PROSITE" id="PS00639">
    <property type="entry name" value="THIOL_PROTEASE_HIS"/>
    <property type="match status" value="1"/>
</dbReference>
<dbReference type="PRINTS" id="PR00705">
    <property type="entry name" value="PAPAIN"/>
</dbReference>
<evidence type="ECO:0000256" key="4">
    <source>
        <dbReference type="SAM" id="MobiDB-lite"/>
    </source>
</evidence>
<dbReference type="SMART" id="SM00848">
    <property type="entry name" value="Inhibitor_I29"/>
    <property type="match status" value="1"/>
</dbReference>
<evidence type="ECO:0000259" key="7">
    <source>
        <dbReference type="SMART" id="SM00848"/>
    </source>
</evidence>
<proteinExistence type="inferred from homology"/>
<dbReference type="Pfam" id="PF08246">
    <property type="entry name" value="Inhibitor_I29"/>
    <property type="match status" value="1"/>
</dbReference>
<dbReference type="AlphaFoldDB" id="A0A813KPX3"/>
<feature type="chain" id="PRO_5032471783" evidence="5">
    <location>
        <begin position="22"/>
        <end position="366"/>
    </location>
</feature>
<dbReference type="Proteomes" id="UP000626109">
    <property type="component" value="Unassembled WGS sequence"/>
</dbReference>
<dbReference type="InterPro" id="IPR039417">
    <property type="entry name" value="Peptidase_C1A_papain-like"/>
</dbReference>
<dbReference type="InterPro" id="IPR013128">
    <property type="entry name" value="Peptidase_C1A"/>
</dbReference>
<reference evidence="8" key="1">
    <citation type="submission" date="2021-02" db="EMBL/GenBank/DDBJ databases">
        <authorList>
            <person name="Dougan E. K."/>
            <person name="Rhodes N."/>
            <person name="Thang M."/>
            <person name="Chan C."/>
        </authorList>
    </citation>
    <scope>NUCLEOTIDE SEQUENCE</scope>
</reference>
<dbReference type="EMBL" id="CAJNNW010031974">
    <property type="protein sequence ID" value="CAE8710324.1"/>
    <property type="molecule type" value="Genomic_DNA"/>
</dbReference>
<protein>
    <submittedName>
        <fullName evidence="8">Uncharacterized protein</fullName>
    </submittedName>
</protein>
<evidence type="ECO:0000313" key="9">
    <source>
        <dbReference type="Proteomes" id="UP000626109"/>
    </source>
</evidence>
<dbReference type="PANTHER" id="PTHR12411">
    <property type="entry name" value="CYSTEINE PROTEASE FAMILY C1-RELATED"/>
    <property type="match status" value="1"/>
</dbReference>
<gene>
    <name evidence="8" type="ORF">PGLA2088_LOCUS35888</name>
</gene>
<comment type="similarity">
    <text evidence="1">Belongs to the peptidase C1 family.</text>
</comment>
<evidence type="ECO:0000256" key="2">
    <source>
        <dbReference type="ARBA" id="ARBA00023145"/>
    </source>
</evidence>
<accession>A0A813KPX3</accession>
<dbReference type="SMART" id="SM00645">
    <property type="entry name" value="Pept_C1"/>
    <property type="match status" value="1"/>
</dbReference>
<dbReference type="Gene3D" id="3.90.70.10">
    <property type="entry name" value="Cysteine proteinases"/>
    <property type="match status" value="1"/>
</dbReference>
<feature type="domain" description="Peptidase C1A papain C-terminal" evidence="6">
    <location>
        <begin position="116"/>
        <end position="345"/>
    </location>
</feature>
<dbReference type="GO" id="GO:0006508">
    <property type="term" value="P:proteolysis"/>
    <property type="evidence" value="ECO:0007669"/>
    <property type="project" value="InterPro"/>
</dbReference>
<evidence type="ECO:0000256" key="5">
    <source>
        <dbReference type="SAM" id="SignalP"/>
    </source>
</evidence>
<evidence type="ECO:0000259" key="6">
    <source>
        <dbReference type="SMART" id="SM00645"/>
    </source>
</evidence>
<dbReference type="Pfam" id="PF00112">
    <property type="entry name" value="Peptidase_C1"/>
    <property type="match status" value="1"/>
</dbReference>
<dbReference type="CDD" id="cd02248">
    <property type="entry name" value="Peptidase_C1A"/>
    <property type="match status" value="1"/>
</dbReference>
<evidence type="ECO:0000256" key="3">
    <source>
        <dbReference type="ARBA" id="ARBA00023157"/>
    </source>
</evidence>
<dbReference type="GO" id="GO:0008234">
    <property type="term" value="F:cysteine-type peptidase activity"/>
    <property type="evidence" value="ECO:0007669"/>
    <property type="project" value="InterPro"/>
</dbReference>
<dbReference type="InterPro" id="IPR025660">
    <property type="entry name" value="Pept_his_AS"/>
</dbReference>
<dbReference type="InterPro" id="IPR038765">
    <property type="entry name" value="Papain-like_cys_pep_sf"/>
</dbReference>
<dbReference type="InterPro" id="IPR000668">
    <property type="entry name" value="Peptidase_C1A_C"/>
</dbReference>
<keyword evidence="5" id="KW-0732">Signal</keyword>
<dbReference type="PROSITE" id="PS00640">
    <property type="entry name" value="THIOL_PROTEASE_ASN"/>
    <property type="match status" value="1"/>
</dbReference>
<feature type="region of interest" description="Disordered" evidence="4">
    <location>
        <begin position="83"/>
        <end position="114"/>
    </location>
</feature>
<organism evidence="8 9">
    <name type="scientific">Polarella glacialis</name>
    <name type="common">Dinoflagellate</name>
    <dbReference type="NCBI Taxonomy" id="89957"/>
    <lineage>
        <taxon>Eukaryota</taxon>
        <taxon>Sar</taxon>
        <taxon>Alveolata</taxon>
        <taxon>Dinophyceae</taxon>
        <taxon>Suessiales</taxon>
        <taxon>Suessiaceae</taxon>
        <taxon>Polarella</taxon>
    </lineage>
</organism>